<dbReference type="RefSeq" id="WP_005793560.1">
    <property type="nucleotide sequence ID" value="NZ_ACQT01000012.1"/>
</dbReference>
<keyword evidence="4" id="KW-1185">Reference proteome</keyword>
<organism evidence="3 4">
    <name type="scientific">Acidovorax delafieldii 2AN</name>
    <dbReference type="NCBI Taxonomy" id="573060"/>
    <lineage>
        <taxon>Bacteria</taxon>
        <taxon>Pseudomonadati</taxon>
        <taxon>Pseudomonadota</taxon>
        <taxon>Betaproteobacteria</taxon>
        <taxon>Burkholderiales</taxon>
        <taxon>Comamonadaceae</taxon>
        <taxon>Acidovorax</taxon>
    </lineage>
</organism>
<sequence length="316" mass="35151">MHAPLPIARTLGSWLLLMFTLLLSSTAWAQRDDGQYQILQAVYGTDQYSIDVTDRLRQLAGRDQRFKLTNDLFNADPAPGQRKTLRIHARGPDGQPRTFDYSEYSWVDGAQFTGWSSGRWGQGYGNNGRPGDGYGNADRGNDDILQATYGTEESRIDVTPRIRQLVRRNQRFQLTNELFNGDPAPGQRKTLQIQLRGGYGGQSQFVEYPEGSWIDGSRLTGASAGHWDQGGRPNDGGYGRVNVQRALYGDGYRQVDITARLRSYARDGRLEVSVDNNLAGVDPAPGVRKSLLVEFSLGNGPVQQTTVPEGQWLRLP</sequence>
<evidence type="ECO:0000256" key="2">
    <source>
        <dbReference type="SAM" id="SignalP"/>
    </source>
</evidence>
<comment type="caution">
    <text evidence="3">The sequence shown here is derived from an EMBL/GenBank/DDBJ whole genome shotgun (WGS) entry which is preliminary data.</text>
</comment>
<dbReference type="OrthoDB" id="8883651at2"/>
<keyword evidence="2" id="KW-0732">Signal</keyword>
<dbReference type="AlphaFoldDB" id="C5T1I0"/>
<name>C5T1I0_ACIDE</name>
<protein>
    <submittedName>
        <fullName evidence="3">Uncharacterized protein</fullName>
    </submittedName>
</protein>
<dbReference type="Proteomes" id="UP000003856">
    <property type="component" value="Unassembled WGS sequence"/>
</dbReference>
<feature type="signal peptide" evidence="2">
    <location>
        <begin position="1"/>
        <end position="29"/>
    </location>
</feature>
<gene>
    <name evidence="3" type="ORF">AcdelDRAFT_0760</name>
</gene>
<feature type="compositionally biased region" description="Gly residues" evidence="1">
    <location>
        <begin position="123"/>
        <end position="134"/>
    </location>
</feature>
<evidence type="ECO:0000313" key="4">
    <source>
        <dbReference type="Proteomes" id="UP000003856"/>
    </source>
</evidence>
<feature type="region of interest" description="Disordered" evidence="1">
    <location>
        <begin position="123"/>
        <end position="142"/>
    </location>
</feature>
<dbReference type="PATRIC" id="fig|573060.9.peg.4415"/>
<reference evidence="3 4" key="1">
    <citation type="submission" date="2009-05" db="EMBL/GenBank/DDBJ databases">
        <title>The draft genome of Acidovorax delafieldii 2AN.</title>
        <authorList>
            <consortium name="US DOE Joint Genome Institute (JGI-PGF)"/>
            <person name="Lucas S."/>
            <person name="Copeland A."/>
            <person name="Lapidus A."/>
            <person name="Glavina del Rio T."/>
            <person name="Tice H."/>
            <person name="Bruce D."/>
            <person name="Goodwin L."/>
            <person name="Pitluck S."/>
            <person name="Larimer F."/>
            <person name="Land M.L."/>
            <person name="Hauser L."/>
            <person name="Shelobolina E.S."/>
            <person name="Picardal F."/>
            <person name="Roden E."/>
            <person name="Emerson D."/>
        </authorList>
    </citation>
    <scope>NUCLEOTIDE SEQUENCE [LARGE SCALE GENOMIC DNA]</scope>
    <source>
        <strain evidence="3 4">2AN</strain>
    </source>
</reference>
<evidence type="ECO:0000256" key="1">
    <source>
        <dbReference type="SAM" id="MobiDB-lite"/>
    </source>
</evidence>
<feature type="chain" id="PRO_5002957429" evidence="2">
    <location>
        <begin position="30"/>
        <end position="316"/>
    </location>
</feature>
<accession>C5T1I0</accession>
<dbReference type="EMBL" id="ACQT01000012">
    <property type="protein sequence ID" value="EER61648.1"/>
    <property type="molecule type" value="Genomic_DNA"/>
</dbReference>
<proteinExistence type="predicted"/>
<evidence type="ECO:0000313" key="3">
    <source>
        <dbReference type="EMBL" id="EER61648.1"/>
    </source>
</evidence>